<proteinExistence type="predicted"/>
<dbReference type="EMBL" id="BAABDH010000107">
    <property type="protein sequence ID" value="GAA3949789.1"/>
    <property type="molecule type" value="Genomic_DNA"/>
</dbReference>
<evidence type="ECO:0000313" key="2">
    <source>
        <dbReference type="Proteomes" id="UP001499909"/>
    </source>
</evidence>
<accession>A0ABP7NLI0</accession>
<evidence type="ECO:0000313" key="1">
    <source>
        <dbReference type="EMBL" id="GAA3949789.1"/>
    </source>
</evidence>
<reference evidence="2" key="1">
    <citation type="journal article" date="2019" name="Int. J. Syst. Evol. Microbiol.">
        <title>The Global Catalogue of Microorganisms (GCM) 10K type strain sequencing project: providing services to taxonomists for standard genome sequencing and annotation.</title>
        <authorList>
            <consortium name="The Broad Institute Genomics Platform"/>
            <consortium name="The Broad Institute Genome Sequencing Center for Infectious Disease"/>
            <person name="Wu L."/>
            <person name="Ma J."/>
        </authorList>
    </citation>
    <scope>NUCLEOTIDE SEQUENCE [LARGE SCALE GENOMIC DNA]</scope>
    <source>
        <strain evidence="2">JCM 17214</strain>
    </source>
</reference>
<dbReference type="RefSeq" id="WP_345116770.1">
    <property type="nucleotide sequence ID" value="NZ_BAABDH010000107.1"/>
</dbReference>
<dbReference type="Proteomes" id="UP001499909">
    <property type="component" value="Unassembled WGS sequence"/>
</dbReference>
<keyword evidence="2" id="KW-1185">Reference proteome</keyword>
<gene>
    <name evidence="1" type="ORF">GCM10022406_34600</name>
</gene>
<sequence>MAFSQIPNPLPPEGFALPIDEIRGSFLTLGFLPGSSHNSLSPRLLLLPAGIEIKVMSASYYEYTALSRIDYRPEGFLRQERVALYFDRASGASYDFIPSSGAIRRAFLQFCLQRGFMLSPQARAAAQS</sequence>
<name>A0ABP7NLI0_9BACT</name>
<protein>
    <submittedName>
        <fullName evidence="1">Uncharacterized protein</fullName>
    </submittedName>
</protein>
<comment type="caution">
    <text evidence="1">The sequence shown here is derived from an EMBL/GenBank/DDBJ whole genome shotgun (WGS) entry which is preliminary data.</text>
</comment>
<organism evidence="1 2">
    <name type="scientific">Hymenobacter algoricola</name>
    <dbReference type="NCBI Taxonomy" id="486267"/>
    <lineage>
        <taxon>Bacteria</taxon>
        <taxon>Pseudomonadati</taxon>
        <taxon>Bacteroidota</taxon>
        <taxon>Cytophagia</taxon>
        <taxon>Cytophagales</taxon>
        <taxon>Hymenobacteraceae</taxon>
        <taxon>Hymenobacter</taxon>
    </lineage>
</organism>